<dbReference type="InterPro" id="IPR050667">
    <property type="entry name" value="PPR-containing_protein"/>
</dbReference>
<keyword evidence="6" id="KW-1185">Reference proteome</keyword>
<gene>
    <name evidence="5" type="ORF">Adt_46892</name>
</gene>
<dbReference type="Pfam" id="PF01535">
    <property type="entry name" value="PPR"/>
    <property type="match status" value="2"/>
</dbReference>
<dbReference type="Gene3D" id="1.25.40.10">
    <property type="entry name" value="Tetratricopeptide repeat domain"/>
    <property type="match status" value="4"/>
</dbReference>
<comment type="similarity">
    <text evidence="1">Belongs to the PPR family. P subfamily.</text>
</comment>
<feature type="compositionally biased region" description="Polar residues" evidence="4">
    <location>
        <begin position="124"/>
        <end position="139"/>
    </location>
</feature>
<dbReference type="NCBIfam" id="TIGR00756">
    <property type="entry name" value="PPR"/>
    <property type="match status" value="7"/>
</dbReference>
<comment type="caution">
    <text evidence="5">The sequence shown here is derived from an EMBL/GenBank/DDBJ whole genome shotgun (WGS) entry which is preliminary data.</text>
</comment>
<dbReference type="Pfam" id="PF12854">
    <property type="entry name" value="PPR_1"/>
    <property type="match status" value="2"/>
</dbReference>
<feature type="repeat" description="PPR" evidence="3">
    <location>
        <begin position="501"/>
        <end position="535"/>
    </location>
</feature>
<dbReference type="PANTHER" id="PTHR47939">
    <property type="entry name" value="MEMBRANE-ASSOCIATED SALT-INDUCIBLE PROTEIN-LIKE"/>
    <property type="match status" value="1"/>
</dbReference>
<feature type="repeat" description="PPR" evidence="3">
    <location>
        <begin position="289"/>
        <end position="323"/>
    </location>
</feature>
<feature type="repeat" description="PPR" evidence="3">
    <location>
        <begin position="325"/>
        <end position="355"/>
    </location>
</feature>
<evidence type="ECO:0000313" key="6">
    <source>
        <dbReference type="Proteomes" id="UP001604336"/>
    </source>
</evidence>
<feature type="repeat" description="PPR" evidence="3">
    <location>
        <begin position="396"/>
        <end position="430"/>
    </location>
</feature>
<feature type="region of interest" description="Disordered" evidence="4">
    <location>
        <begin position="120"/>
        <end position="140"/>
    </location>
</feature>
<feature type="repeat" description="PPR" evidence="3">
    <location>
        <begin position="431"/>
        <end position="465"/>
    </location>
</feature>
<dbReference type="Pfam" id="PF13041">
    <property type="entry name" value="PPR_2"/>
    <property type="match status" value="2"/>
</dbReference>
<dbReference type="SUPFAM" id="SSF81901">
    <property type="entry name" value="HCP-like"/>
    <property type="match status" value="1"/>
</dbReference>
<evidence type="ECO:0000256" key="3">
    <source>
        <dbReference type="PROSITE-ProRule" id="PRU00708"/>
    </source>
</evidence>
<reference evidence="6" key="1">
    <citation type="submission" date="2024-07" db="EMBL/GenBank/DDBJ databases">
        <title>Two chromosome-level genome assemblies of Korean endemic species Abeliophyllum distichum and Forsythia ovata (Oleaceae).</title>
        <authorList>
            <person name="Jang H."/>
        </authorList>
    </citation>
    <scope>NUCLEOTIDE SEQUENCE [LARGE SCALE GENOMIC DNA]</scope>
</reference>
<dbReference type="PROSITE" id="PS51375">
    <property type="entry name" value="PPR"/>
    <property type="match status" value="7"/>
</dbReference>
<accession>A0ABD1NX83</accession>
<organism evidence="5 6">
    <name type="scientific">Abeliophyllum distichum</name>
    <dbReference type="NCBI Taxonomy" id="126358"/>
    <lineage>
        <taxon>Eukaryota</taxon>
        <taxon>Viridiplantae</taxon>
        <taxon>Streptophyta</taxon>
        <taxon>Embryophyta</taxon>
        <taxon>Tracheophyta</taxon>
        <taxon>Spermatophyta</taxon>
        <taxon>Magnoliopsida</taxon>
        <taxon>eudicotyledons</taxon>
        <taxon>Gunneridae</taxon>
        <taxon>Pentapetalae</taxon>
        <taxon>asterids</taxon>
        <taxon>lamiids</taxon>
        <taxon>Lamiales</taxon>
        <taxon>Oleaceae</taxon>
        <taxon>Forsythieae</taxon>
        <taxon>Abeliophyllum</taxon>
    </lineage>
</organism>
<feature type="repeat" description="PPR" evidence="3">
    <location>
        <begin position="361"/>
        <end position="395"/>
    </location>
</feature>
<keyword evidence="2" id="KW-0677">Repeat</keyword>
<name>A0ABD1NX83_9LAMI</name>
<dbReference type="InterPro" id="IPR011990">
    <property type="entry name" value="TPR-like_helical_dom_sf"/>
</dbReference>
<feature type="repeat" description="PPR" evidence="3">
    <location>
        <begin position="466"/>
        <end position="500"/>
    </location>
</feature>
<evidence type="ECO:0000256" key="1">
    <source>
        <dbReference type="ARBA" id="ARBA00007626"/>
    </source>
</evidence>
<dbReference type="Proteomes" id="UP001604336">
    <property type="component" value="Unassembled WGS sequence"/>
</dbReference>
<dbReference type="AlphaFoldDB" id="A0ABD1NX83"/>
<protein>
    <submittedName>
        <fullName evidence="5">Pentatricopeptide repeat-containing protein</fullName>
    </submittedName>
</protein>
<evidence type="ECO:0000256" key="4">
    <source>
        <dbReference type="SAM" id="MobiDB-lite"/>
    </source>
</evidence>
<dbReference type="EMBL" id="JBFOLK010000128">
    <property type="protein sequence ID" value="KAL2456223.1"/>
    <property type="molecule type" value="Genomic_DNA"/>
</dbReference>
<dbReference type="InterPro" id="IPR002885">
    <property type="entry name" value="PPR_rpt"/>
</dbReference>
<sequence length="603" mass="68936">MDYYPKSSILGTEGPLEVKINVYRFTHNSVLPRRSPSSSARGSPVHRRVHFRPIAGHFLAGPFAVLVCLQLNGSSLRRCIVNRFIVVCMDTMKVVAQNSRHFSYGNSLESSIQLMSPLHHHKTTSGGSDLPTETPTTITDFPRKRKFNTHEFATNLIKRENNPERALEIFNKVSHQRGFNHNNSTYAIILYKLAQCKKYQSLDTVLHQMTYETCKFQEGIFLNLMKHFSKSSLHERVLEMFYTIKPIVREKPSLKAVSTCLNLLVDANQIDLGRTLLLTARKDFHLEPNTCIFNILVKHHCKKGDLESAFEVVKEMEKSKLSYPNLITYSTLMDGLCGSGRLKEAIDLFEEMVTKHQIVPDALTYSVLINGFSRGGKTDRARKIMEFMKKNRCNPNVINYSAMMNGFCREGRLKEAKETFDEMKSAGLKPDTVMYTTLINFLCRAARTDEAIVMLKEMKENECKADEVTFNVILGGLCREFRFDEALDMLERLPYDGVYLNKASYRIVLNFLCKEGELEKAVNLLHLMLDRGFLPHFATSNELLVRLCEAGKANDAAVMSFLLIEMGFKPEPNTWSLLIDVVCRERKLLPAFKLVDKLIMKDF</sequence>
<evidence type="ECO:0000256" key="2">
    <source>
        <dbReference type="ARBA" id="ARBA00022737"/>
    </source>
</evidence>
<evidence type="ECO:0000313" key="5">
    <source>
        <dbReference type="EMBL" id="KAL2456223.1"/>
    </source>
</evidence>
<dbReference type="PANTHER" id="PTHR47939:SF13">
    <property type="entry name" value="OS03G0201400 PROTEIN"/>
    <property type="match status" value="1"/>
</dbReference>
<proteinExistence type="inferred from homology"/>